<keyword evidence="3" id="KW-1185">Reference proteome</keyword>
<dbReference type="Proteomes" id="UP000237271">
    <property type="component" value="Unassembled WGS sequence"/>
</dbReference>
<comment type="caution">
    <text evidence="2">The sequence shown here is derived from an EMBL/GenBank/DDBJ whole genome shotgun (WGS) entry which is preliminary data.</text>
</comment>
<feature type="region of interest" description="Disordered" evidence="1">
    <location>
        <begin position="88"/>
        <end position="111"/>
    </location>
</feature>
<organism evidence="2 3">
    <name type="scientific">Phytophthora palmivora</name>
    <dbReference type="NCBI Taxonomy" id="4796"/>
    <lineage>
        <taxon>Eukaryota</taxon>
        <taxon>Sar</taxon>
        <taxon>Stramenopiles</taxon>
        <taxon>Oomycota</taxon>
        <taxon>Peronosporomycetes</taxon>
        <taxon>Peronosporales</taxon>
        <taxon>Peronosporaceae</taxon>
        <taxon>Phytophthora</taxon>
    </lineage>
</organism>
<name>A0A2P4XN25_9STRA</name>
<feature type="compositionally biased region" description="Low complexity" evidence="1">
    <location>
        <begin position="88"/>
        <end position="99"/>
    </location>
</feature>
<evidence type="ECO:0000313" key="2">
    <source>
        <dbReference type="EMBL" id="POM66962.1"/>
    </source>
</evidence>
<accession>A0A2P4XN25</accession>
<dbReference type="EMBL" id="NCKW01009497">
    <property type="protein sequence ID" value="POM66962.1"/>
    <property type="molecule type" value="Genomic_DNA"/>
</dbReference>
<sequence length="111" mass="12488">MGPGGQSAIQAVKPGAFEVLRQDMDAFCRQTRETHGRVGRRVHASALKELRRGLGFLSHVLHGQMPFMRRKRYPYQWAYGYGCYGSSSHSVPSYPSYDSRGYQPGGSNSFR</sequence>
<evidence type="ECO:0000313" key="3">
    <source>
        <dbReference type="Proteomes" id="UP000237271"/>
    </source>
</evidence>
<dbReference type="OrthoDB" id="146254at2759"/>
<protein>
    <submittedName>
        <fullName evidence="2">Uncharacterized protein</fullName>
    </submittedName>
</protein>
<reference evidence="2 3" key="1">
    <citation type="journal article" date="2017" name="Genome Biol. Evol.">
        <title>Phytophthora megakarya and P. palmivora, closely related causal agents of cacao black pod rot, underwent increases in genome sizes and gene numbers by different mechanisms.</title>
        <authorList>
            <person name="Ali S.S."/>
            <person name="Shao J."/>
            <person name="Lary D.J."/>
            <person name="Kronmiller B."/>
            <person name="Shen D."/>
            <person name="Strem M.D."/>
            <person name="Amoako-Attah I."/>
            <person name="Akrofi A.Y."/>
            <person name="Begoude B.A."/>
            <person name="Ten Hoopen G.M."/>
            <person name="Coulibaly K."/>
            <person name="Kebe B.I."/>
            <person name="Melnick R.L."/>
            <person name="Guiltinan M.J."/>
            <person name="Tyler B.M."/>
            <person name="Meinhardt L.W."/>
            <person name="Bailey B.A."/>
        </authorList>
    </citation>
    <scope>NUCLEOTIDE SEQUENCE [LARGE SCALE GENOMIC DNA]</scope>
    <source>
        <strain evidence="3">sbr112.9</strain>
    </source>
</reference>
<evidence type="ECO:0000256" key="1">
    <source>
        <dbReference type="SAM" id="MobiDB-lite"/>
    </source>
</evidence>
<proteinExistence type="predicted"/>
<gene>
    <name evidence="2" type="ORF">PHPALM_17106</name>
</gene>
<dbReference type="AlphaFoldDB" id="A0A2P4XN25"/>